<dbReference type="InterPro" id="IPR011765">
    <property type="entry name" value="Pept_M16_N"/>
</dbReference>
<dbReference type="GO" id="GO:0004222">
    <property type="term" value="F:metalloendopeptidase activity"/>
    <property type="evidence" value="ECO:0007669"/>
    <property type="project" value="InterPro"/>
</dbReference>
<dbReference type="Proteomes" id="UP001158500">
    <property type="component" value="Unassembled WGS sequence"/>
</dbReference>
<organism evidence="18 19">
    <name type="scientific">Stutzerimonas stutzeri</name>
    <name type="common">Pseudomonas stutzeri</name>
    <dbReference type="NCBI Taxonomy" id="316"/>
    <lineage>
        <taxon>Bacteria</taxon>
        <taxon>Pseudomonadati</taxon>
        <taxon>Pseudomonadota</taxon>
        <taxon>Gammaproteobacteria</taxon>
        <taxon>Pseudomonadales</taxon>
        <taxon>Pseudomonadaceae</taxon>
        <taxon>Stutzerimonas</taxon>
    </lineage>
</organism>
<dbReference type="Pfam" id="PF00675">
    <property type="entry name" value="Peptidase_M16"/>
    <property type="match status" value="1"/>
</dbReference>
<dbReference type="PROSITE" id="PS00143">
    <property type="entry name" value="INSULINASE"/>
    <property type="match status" value="1"/>
</dbReference>
<dbReference type="InterPro" id="IPR054734">
    <property type="entry name" value="PqqF-like_C_4"/>
</dbReference>
<evidence type="ECO:0000256" key="11">
    <source>
        <dbReference type="ARBA" id="ARBA00024932"/>
    </source>
</evidence>
<dbReference type="EMBL" id="JAOCAE010000020">
    <property type="protein sequence ID" value="MDH1238420.1"/>
    <property type="molecule type" value="Genomic_DNA"/>
</dbReference>
<dbReference type="PANTHER" id="PTHR43690:SF18">
    <property type="entry name" value="INSULIN-DEGRADING ENZYME-RELATED"/>
    <property type="match status" value="1"/>
</dbReference>
<comment type="cofactor">
    <cofactor evidence="1">
        <name>Zn(2+)</name>
        <dbReference type="ChEBI" id="CHEBI:29105"/>
    </cofactor>
</comment>
<evidence type="ECO:0000256" key="12">
    <source>
        <dbReference type="ARBA" id="ARBA00030977"/>
    </source>
</evidence>
<dbReference type="InterPro" id="IPR007863">
    <property type="entry name" value="Peptidase_M16_C"/>
</dbReference>
<dbReference type="InterPro" id="IPR011844">
    <property type="entry name" value="PQQ_synth_PqqF"/>
</dbReference>
<keyword evidence="9" id="KW-0884">PQQ biosynthesis</keyword>
<dbReference type="InterPro" id="IPR001431">
    <property type="entry name" value="Pept_M16_Zn_BS"/>
</dbReference>
<evidence type="ECO:0000256" key="9">
    <source>
        <dbReference type="ARBA" id="ARBA00022905"/>
    </source>
</evidence>
<dbReference type="Pfam" id="PF22455">
    <property type="entry name" value="PqqF_C_3"/>
    <property type="match status" value="1"/>
</dbReference>
<evidence type="ECO:0000256" key="4">
    <source>
        <dbReference type="ARBA" id="ARBA00015088"/>
    </source>
</evidence>
<evidence type="ECO:0000259" key="17">
    <source>
        <dbReference type="Pfam" id="PF22456"/>
    </source>
</evidence>
<keyword evidence="8" id="KW-0862">Zinc</keyword>
<evidence type="ECO:0000259" key="15">
    <source>
        <dbReference type="Pfam" id="PF05193"/>
    </source>
</evidence>
<evidence type="ECO:0000259" key="14">
    <source>
        <dbReference type="Pfam" id="PF00675"/>
    </source>
</evidence>
<dbReference type="InterPro" id="IPR050626">
    <property type="entry name" value="Peptidase_M16"/>
</dbReference>
<dbReference type="GO" id="GO:0008270">
    <property type="term" value="F:zinc ion binding"/>
    <property type="evidence" value="ECO:0007669"/>
    <property type="project" value="InterPro"/>
</dbReference>
<comment type="pathway">
    <text evidence="2">Cofactor biosynthesis; pyrroloquinoline quinone biosynthesis.</text>
</comment>
<evidence type="ECO:0000259" key="16">
    <source>
        <dbReference type="Pfam" id="PF22455"/>
    </source>
</evidence>
<dbReference type="GO" id="GO:0005737">
    <property type="term" value="C:cytoplasm"/>
    <property type="evidence" value="ECO:0007669"/>
    <property type="project" value="UniProtKB-ARBA"/>
</dbReference>
<evidence type="ECO:0000256" key="2">
    <source>
        <dbReference type="ARBA" id="ARBA00004886"/>
    </source>
</evidence>
<comment type="similarity">
    <text evidence="3 13">Belongs to the peptidase M16 family.</text>
</comment>
<gene>
    <name evidence="18" type="primary">pqqF</name>
    <name evidence="18" type="ORF">N5C32_20525</name>
</gene>
<dbReference type="Pfam" id="PF22456">
    <property type="entry name" value="PqqF-like_C_4"/>
    <property type="match status" value="1"/>
</dbReference>
<dbReference type="RefSeq" id="WP_124086851.1">
    <property type="nucleotide sequence ID" value="NZ_JADTWB010000068.1"/>
</dbReference>
<evidence type="ECO:0000256" key="8">
    <source>
        <dbReference type="ARBA" id="ARBA00022833"/>
    </source>
</evidence>
<dbReference type="InterPro" id="IPR054733">
    <property type="entry name" value="PqqF_C_3"/>
</dbReference>
<evidence type="ECO:0000256" key="3">
    <source>
        <dbReference type="ARBA" id="ARBA00007261"/>
    </source>
</evidence>
<keyword evidence="10" id="KW-0482">Metalloprotease</keyword>
<feature type="domain" description="Peptidase M16 C-terminal" evidence="15">
    <location>
        <begin position="177"/>
        <end position="330"/>
    </location>
</feature>
<evidence type="ECO:0000256" key="6">
    <source>
        <dbReference type="ARBA" id="ARBA00022723"/>
    </source>
</evidence>
<protein>
    <recommendedName>
        <fullName evidence="4">Coenzyme PQQ synthesis protein F</fullName>
    </recommendedName>
    <alternativeName>
        <fullName evidence="12">Pyrroloquinoline quinone biosynthesis protein F</fullName>
    </alternativeName>
</protein>
<dbReference type="PANTHER" id="PTHR43690">
    <property type="entry name" value="NARDILYSIN"/>
    <property type="match status" value="1"/>
</dbReference>
<evidence type="ECO:0000313" key="18">
    <source>
        <dbReference type="EMBL" id="MDH1238420.1"/>
    </source>
</evidence>
<keyword evidence="6" id="KW-0479">Metal-binding</keyword>
<evidence type="ECO:0000256" key="5">
    <source>
        <dbReference type="ARBA" id="ARBA00022670"/>
    </source>
</evidence>
<accession>A0AA42PDU9</accession>
<evidence type="ECO:0000256" key="7">
    <source>
        <dbReference type="ARBA" id="ARBA00022801"/>
    </source>
</evidence>
<dbReference type="GO" id="GO:0018189">
    <property type="term" value="P:pyrroloquinoline quinone biosynthetic process"/>
    <property type="evidence" value="ECO:0007669"/>
    <property type="project" value="UniProtKB-KW"/>
</dbReference>
<sequence>MPSPRVQHLRLGNGLHLTQLHAPWLNRGAAALRIGAGSHDEPPQYPGLAHFLEHLVFLGSRHFAAQDGLLPLTMEHGGQANASTRERHTDYFFELPTAAVDAGLARLCDMLAAPTLDLRQQHAEREVLHAEYLAWSRDDLSAASRALAEAVPARHPLARCHAGERASLALQQEGFQQALRRFHRDFYHAGQARLVLLGPQPPEQLRELAEREGNRLRAATPTPRPPPPALLPPRHSRVAMARPGLCLLFTLQQLPDGAAPALQWLCQQLQHDAPGGWAASLAERGLGGPVQASLAYHHQDQALLQLDLGSIAADGETAVLELLFDWLAFFARQDWGALSTEHRRWLARQACAVEPLGLLRHWLQAGETPSLDEAVLREILPQLHPGNLLRLVGRCGALAPSASAPPHWQLPPANPWLQQRGPNRATASPEAAGLRREHLPGGHGHGALLLRWQAAPGCSPPGGLLQGAVQALATTTRRAGLELGLSSGGELCELRLSGPAPLLPDLLRASLDALDNAPLPQPAPTPSPSAAMFLRRLWQRLESELTRQLHPPGDPVRLSDCRRDGLALGLDDAQWHAVCALWNAAPGQAGRWPSQRPRLEQRLWLEVEPMAGEQALLLFVPSGQGSAAEQAAARLLGQWLQAPFHHHWRQRLGLGYGVFAGHRRLAGLDGLLFAVQSPYADAHTLLGHVQAFIDAQRVPLAGLDLARQRELLLARLAPAKLAPGEAATLLWQLGDDAGQLQRLREAVAALDSEALDRALLALGSPAAGCFCLATGAPADSRWRPSA</sequence>
<dbReference type="InterPro" id="IPR011249">
    <property type="entry name" value="Metalloenz_LuxS/M16"/>
</dbReference>
<dbReference type="GO" id="GO:0006508">
    <property type="term" value="P:proteolysis"/>
    <property type="evidence" value="ECO:0007669"/>
    <property type="project" value="UniProtKB-KW"/>
</dbReference>
<evidence type="ECO:0000256" key="1">
    <source>
        <dbReference type="ARBA" id="ARBA00001947"/>
    </source>
</evidence>
<comment type="function">
    <text evidence="11">Required for coenzyme pyrroloquinoline quinone (PQQ) biosynthesis. It is thought that this protein is a protease that cleaves peptides bond in a small peptide (gene pqqA), providing the glutamate and tyrosine residues which are necessary for the synthesis of PQQ.</text>
</comment>
<keyword evidence="7 18" id="KW-0378">Hydrolase</keyword>
<proteinExistence type="inferred from homology"/>
<dbReference type="Pfam" id="PF05193">
    <property type="entry name" value="Peptidase_M16_C"/>
    <property type="match status" value="1"/>
</dbReference>
<comment type="caution">
    <text evidence="18">The sequence shown here is derived from an EMBL/GenBank/DDBJ whole genome shotgun (WGS) entry which is preliminary data.</text>
</comment>
<reference evidence="18" key="1">
    <citation type="submission" date="2022-09" db="EMBL/GenBank/DDBJ databases">
        <title>Intensive care unit water sources are persistently colonized with multi-drug resistant bacteria and are the site of extensive horizontal gene transfer of antibiotic resistance genes.</title>
        <authorList>
            <person name="Diorio-Toth L."/>
        </authorList>
    </citation>
    <scope>NUCLEOTIDE SEQUENCE</scope>
    <source>
        <strain evidence="18">GD03947</strain>
    </source>
</reference>
<dbReference type="NCBIfam" id="TIGR02110">
    <property type="entry name" value="PQQ_syn_pqqF"/>
    <property type="match status" value="1"/>
</dbReference>
<feature type="domain" description="Coenzyme PQQ synthesis protein F C-terminal lobe" evidence="16">
    <location>
        <begin position="446"/>
        <end position="545"/>
    </location>
</feature>
<name>A0AA42PDU9_STUST</name>
<evidence type="ECO:0000313" key="19">
    <source>
        <dbReference type="Proteomes" id="UP001158500"/>
    </source>
</evidence>
<evidence type="ECO:0000256" key="13">
    <source>
        <dbReference type="RuleBase" id="RU004447"/>
    </source>
</evidence>
<feature type="domain" description="Peptidase M16 N-terminal" evidence="14">
    <location>
        <begin position="29"/>
        <end position="151"/>
    </location>
</feature>
<keyword evidence="5" id="KW-0645">Protease</keyword>
<evidence type="ECO:0000256" key="10">
    <source>
        <dbReference type="ARBA" id="ARBA00023049"/>
    </source>
</evidence>
<dbReference type="Gene3D" id="3.30.830.10">
    <property type="entry name" value="Metalloenzyme, LuxS/M16 peptidase-like"/>
    <property type="match status" value="2"/>
</dbReference>
<dbReference type="AlphaFoldDB" id="A0AA42PDU9"/>
<dbReference type="SUPFAM" id="SSF63411">
    <property type="entry name" value="LuxS/MPP-like metallohydrolase"/>
    <property type="match status" value="2"/>
</dbReference>
<feature type="domain" description="Coenzyme PQQ synthesis protein F-like C-terminal lobe" evidence="17">
    <location>
        <begin position="635"/>
        <end position="731"/>
    </location>
</feature>